<gene>
    <name evidence="3" type="ORF">EV380_0204</name>
</gene>
<reference evidence="3 4" key="1">
    <citation type="submission" date="2019-02" db="EMBL/GenBank/DDBJ databases">
        <title>Sequencing the genomes of 1000 actinobacteria strains.</title>
        <authorList>
            <person name="Klenk H.-P."/>
        </authorList>
    </citation>
    <scope>NUCLEOTIDE SEQUENCE [LARGE SCALE GENOMIC DNA]</scope>
    <source>
        <strain evidence="3 4">DSM 17364</strain>
    </source>
</reference>
<protein>
    <submittedName>
        <fullName evidence="3">Aryl-alcohol dehydrogenase-like predicted oxidoreductase</fullName>
    </submittedName>
</protein>
<dbReference type="InterPro" id="IPR036812">
    <property type="entry name" value="NAD(P)_OxRdtase_dom_sf"/>
</dbReference>
<dbReference type="PANTHER" id="PTHR43625:SF40">
    <property type="entry name" value="ALDO-KETO REDUCTASE YAKC [NADP(+)]"/>
    <property type="match status" value="1"/>
</dbReference>
<dbReference type="RefSeq" id="WP_207219268.1">
    <property type="nucleotide sequence ID" value="NZ_SHLA01000001.1"/>
</dbReference>
<accession>A0A4Q8A9B6</accession>
<evidence type="ECO:0000313" key="4">
    <source>
        <dbReference type="Proteomes" id="UP000292685"/>
    </source>
</evidence>
<name>A0A4Q8A9B6_9MICC</name>
<feature type="domain" description="NADP-dependent oxidoreductase" evidence="2">
    <location>
        <begin position="16"/>
        <end position="307"/>
    </location>
</feature>
<proteinExistence type="predicted"/>
<dbReference type="InterPro" id="IPR050791">
    <property type="entry name" value="Aldo-Keto_reductase"/>
</dbReference>
<keyword evidence="1" id="KW-0560">Oxidoreductase</keyword>
<dbReference type="InterPro" id="IPR023210">
    <property type="entry name" value="NADP_OxRdtase_dom"/>
</dbReference>
<evidence type="ECO:0000313" key="3">
    <source>
        <dbReference type="EMBL" id="RZU60660.1"/>
    </source>
</evidence>
<dbReference type="InterPro" id="IPR020471">
    <property type="entry name" value="AKR"/>
</dbReference>
<dbReference type="GO" id="GO:0005737">
    <property type="term" value="C:cytoplasm"/>
    <property type="evidence" value="ECO:0007669"/>
    <property type="project" value="TreeGrafter"/>
</dbReference>
<keyword evidence="4" id="KW-1185">Reference proteome</keyword>
<comment type="caution">
    <text evidence="3">The sequence shown here is derived from an EMBL/GenBank/DDBJ whole genome shotgun (WGS) entry which is preliminary data.</text>
</comment>
<dbReference type="Pfam" id="PF00248">
    <property type="entry name" value="Aldo_ket_red"/>
    <property type="match status" value="1"/>
</dbReference>
<evidence type="ECO:0000259" key="2">
    <source>
        <dbReference type="Pfam" id="PF00248"/>
    </source>
</evidence>
<dbReference type="Gene3D" id="3.20.20.100">
    <property type="entry name" value="NADP-dependent oxidoreductase domain"/>
    <property type="match status" value="1"/>
</dbReference>
<dbReference type="Proteomes" id="UP000292685">
    <property type="component" value="Unassembled WGS sequence"/>
</dbReference>
<evidence type="ECO:0000256" key="1">
    <source>
        <dbReference type="ARBA" id="ARBA00023002"/>
    </source>
</evidence>
<organism evidence="3 4">
    <name type="scientific">Zhihengliuella halotolerans</name>
    <dbReference type="NCBI Taxonomy" id="370736"/>
    <lineage>
        <taxon>Bacteria</taxon>
        <taxon>Bacillati</taxon>
        <taxon>Actinomycetota</taxon>
        <taxon>Actinomycetes</taxon>
        <taxon>Micrococcales</taxon>
        <taxon>Micrococcaceae</taxon>
        <taxon>Zhihengliuella</taxon>
    </lineage>
</organism>
<dbReference type="GO" id="GO:0016491">
    <property type="term" value="F:oxidoreductase activity"/>
    <property type="evidence" value="ECO:0007669"/>
    <property type="project" value="UniProtKB-KW"/>
</dbReference>
<dbReference type="AlphaFoldDB" id="A0A4Q8A9B6"/>
<dbReference type="PANTHER" id="PTHR43625">
    <property type="entry name" value="AFLATOXIN B1 ALDEHYDE REDUCTASE"/>
    <property type="match status" value="1"/>
</dbReference>
<sequence>MSQQRALAHARVRPTGLGCMNVTHGYSSFPSRDDAVALFRAALDSGVDHFDTATLYGHGASEELLGEALGNRRDEIFLASKCGLRRNERGETVIDGEPASIKRQAEASLRRLGTETIDLYYLHRLDRKIPIEESVGALGELVSEGKIRSIGLSEVSVATLQRAETVHHVAAVQNEYSLATRNPELGMIEACRANGTAFVAFSPLSRALLAGTLERPWELPESDIRSFMPRFTSENYPQNLRLVDALRPVAEAVGISLAQLALAWVHAQGEHVLSIPGTAKRAHLLENSGADDVVLDAETVAACSAIIDQTTVHGARYTEGQLSSVDSEVFAG</sequence>
<dbReference type="PRINTS" id="PR00069">
    <property type="entry name" value="ALDKETRDTASE"/>
</dbReference>
<dbReference type="EMBL" id="SHLA01000001">
    <property type="protein sequence ID" value="RZU60660.1"/>
    <property type="molecule type" value="Genomic_DNA"/>
</dbReference>
<dbReference type="SUPFAM" id="SSF51430">
    <property type="entry name" value="NAD(P)-linked oxidoreductase"/>
    <property type="match status" value="1"/>
</dbReference>